<name>A0A4C1SWM5_EUMVA</name>
<reference evidence="2 3" key="1">
    <citation type="journal article" date="2019" name="Commun. Biol.">
        <title>The bagworm genome reveals a unique fibroin gene that provides high tensile strength.</title>
        <authorList>
            <person name="Kono N."/>
            <person name="Nakamura H."/>
            <person name="Ohtoshi R."/>
            <person name="Tomita M."/>
            <person name="Numata K."/>
            <person name="Arakawa K."/>
        </authorList>
    </citation>
    <scope>NUCLEOTIDE SEQUENCE [LARGE SCALE GENOMIC DNA]</scope>
</reference>
<dbReference type="AlphaFoldDB" id="A0A4C1SWM5"/>
<evidence type="ECO:0000313" key="2">
    <source>
        <dbReference type="EMBL" id="GBP06582.1"/>
    </source>
</evidence>
<protein>
    <submittedName>
        <fullName evidence="2">Eukaryotic translation initiation factor 4B</fullName>
    </submittedName>
</protein>
<dbReference type="Proteomes" id="UP000299102">
    <property type="component" value="Unassembled WGS sequence"/>
</dbReference>
<dbReference type="STRING" id="151549.A0A4C1SWM5"/>
<evidence type="ECO:0000256" key="1">
    <source>
        <dbReference type="SAM" id="MobiDB-lite"/>
    </source>
</evidence>
<feature type="compositionally biased region" description="Basic and acidic residues" evidence="1">
    <location>
        <begin position="86"/>
        <end position="96"/>
    </location>
</feature>
<feature type="region of interest" description="Disordered" evidence="1">
    <location>
        <begin position="212"/>
        <end position="252"/>
    </location>
</feature>
<dbReference type="GO" id="GO:0003743">
    <property type="term" value="F:translation initiation factor activity"/>
    <property type="evidence" value="ECO:0007669"/>
    <property type="project" value="UniProtKB-KW"/>
</dbReference>
<dbReference type="OrthoDB" id="1748655at2759"/>
<feature type="compositionally biased region" description="Polar residues" evidence="1">
    <location>
        <begin position="97"/>
        <end position="111"/>
    </location>
</feature>
<dbReference type="EMBL" id="BGZK01004059">
    <property type="protein sequence ID" value="GBP06582.1"/>
    <property type="molecule type" value="Genomic_DNA"/>
</dbReference>
<keyword evidence="2" id="KW-0396">Initiation factor</keyword>
<feature type="compositionally biased region" description="Basic and acidic residues" evidence="1">
    <location>
        <begin position="38"/>
        <end position="49"/>
    </location>
</feature>
<evidence type="ECO:0000313" key="3">
    <source>
        <dbReference type="Proteomes" id="UP000299102"/>
    </source>
</evidence>
<feature type="compositionally biased region" description="Basic and acidic residues" evidence="1">
    <location>
        <begin position="68"/>
        <end position="79"/>
    </location>
</feature>
<gene>
    <name evidence="2" type="primary">EIF4B</name>
    <name evidence="2" type="ORF">EVAR_71467_1</name>
</gene>
<feature type="region of interest" description="Disordered" evidence="1">
    <location>
        <begin position="38"/>
        <end position="111"/>
    </location>
</feature>
<keyword evidence="3" id="KW-1185">Reference proteome</keyword>
<feature type="compositionally biased region" description="Basic and acidic residues" evidence="1">
    <location>
        <begin position="212"/>
        <end position="225"/>
    </location>
</feature>
<sequence>MVILAGFVDSATLNSESRDDLMQALGIRDPAIKGRRIRIDVSNENERNSRQRGPRRGNESSGSGVDSNWRRDNNTKRDQYNFAFERNFKDQMHTSDDNNSPGSWRAKTQNPSIIHPPLEQVYINNRDDIHTSANTEVERPKLNLKPRTLPLPELDTPSQISLESKNNDLDSVKHTGVSAEKVFGSAKPVDTSARDFEIEERLEKEMRKTASDLKEMNLKKDDKIKSHGQNWRQQNEHMEAWKNKEGKKFKNR</sequence>
<feature type="compositionally biased region" description="Basic and acidic residues" evidence="1">
    <location>
        <begin position="234"/>
        <end position="252"/>
    </location>
</feature>
<keyword evidence="2" id="KW-0648">Protein biosynthesis</keyword>
<accession>A0A4C1SWM5</accession>
<comment type="caution">
    <text evidence="2">The sequence shown here is derived from an EMBL/GenBank/DDBJ whole genome shotgun (WGS) entry which is preliminary data.</text>
</comment>
<proteinExistence type="predicted"/>
<organism evidence="2 3">
    <name type="scientific">Eumeta variegata</name>
    <name type="common">Bagworm moth</name>
    <name type="synonym">Eumeta japonica</name>
    <dbReference type="NCBI Taxonomy" id="151549"/>
    <lineage>
        <taxon>Eukaryota</taxon>
        <taxon>Metazoa</taxon>
        <taxon>Ecdysozoa</taxon>
        <taxon>Arthropoda</taxon>
        <taxon>Hexapoda</taxon>
        <taxon>Insecta</taxon>
        <taxon>Pterygota</taxon>
        <taxon>Neoptera</taxon>
        <taxon>Endopterygota</taxon>
        <taxon>Lepidoptera</taxon>
        <taxon>Glossata</taxon>
        <taxon>Ditrysia</taxon>
        <taxon>Tineoidea</taxon>
        <taxon>Psychidae</taxon>
        <taxon>Oiketicinae</taxon>
        <taxon>Eumeta</taxon>
    </lineage>
</organism>